<comment type="caution">
    <text evidence="2">The sequence shown here is derived from an EMBL/GenBank/DDBJ whole genome shotgun (WGS) entry which is preliminary data.</text>
</comment>
<feature type="compositionally biased region" description="Acidic residues" evidence="1">
    <location>
        <begin position="141"/>
        <end position="156"/>
    </location>
</feature>
<dbReference type="AlphaFoldDB" id="A0A096PEX4"/>
<evidence type="ECO:0000313" key="2">
    <source>
        <dbReference type="EMBL" id="CEG03643.1"/>
    </source>
</evidence>
<name>A0A096PEX4_9HYPO</name>
<organism evidence="2">
    <name type="scientific">Fusarium acuminatum CS5907</name>
    <dbReference type="NCBI Taxonomy" id="1318461"/>
    <lineage>
        <taxon>Eukaryota</taxon>
        <taxon>Fungi</taxon>
        <taxon>Dikarya</taxon>
        <taxon>Ascomycota</taxon>
        <taxon>Pezizomycotina</taxon>
        <taxon>Sordariomycetes</taxon>
        <taxon>Hypocreomycetidae</taxon>
        <taxon>Hypocreales</taxon>
        <taxon>Nectriaceae</taxon>
        <taxon>Fusarium</taxon>
        <taxon>Fusarium tricinctum species complex</taxon>
    </lineage>
</organism>
<gene>
    <name evidence="2" type="ORF">BN851_0080620</name>
</gene>
<sequence>MLDSLPAQSFRKPLIYYHSLTTVINMCVHGRVVFSCTHERWGLCVKQCQIAKSFCERKEEFDCRYKRPHVPTSRRLERKCNECIMMDDKLDRAKKLMGLIRWILEMTEEEKMVDGEKNRFIEETEGESEEESLVSKPEMDVISEETGESQEGDGLE</sequence>
<accession>A0A096PEX4</accession>
<feature type="compositionally biased region" description="Acidic residues" evidence="1">
    <location>
        <begin position="123"/>
        <end position="132"/>
    </location>
</feature>
<evidence type="ECO:0000256" key="1">
    <source>
        <dbReference type="SAM" id="MobiDB-lite"/>
    </source>
</evidence>
<dbReference type="EMBL" id="CBMG010001578">
    <property type="protein sequence ID" value="CEG03643.1"/>
    <property type="molecule type" value="Genomic_DNA"/>
</dbReference>
<feature type="region of interest" description="Disordered" evidence="1">
    <location>
        <begin position="115"/>
        <end position="156"/>
    </location>
</feature>
<protein>
    <submittedName>
        <fullName evidence="2">WGS project CBMG000000000 data, contig CS5907-c001582</fullName>
    </submittedName>
</protein>
<reference evidence="2" key="1">
    <citation type="submission" date="2013-05" db="EMBL/GenBank/DDBJ databases">
        <title>Draft genome sequences of six wheat associated Fusarium spp. isolates.</title>
        <authorList>
            <person name="Moolhuijzen P.M."/>
            <person name="Manners J.M."/>
            <person name="Wilcox S."/>
            <person name="Bellgard M.I."/>
            <person name="Gardiner D.M."/>
        </authorList>
    </citation>
    <scope>NUCLEOTIDE SEQUENCE</scope>
    <source>
        <strain evidence="2">CS5907</strain>
        <strain evidence="2">CS5907</strain>
    </source>
</reference>
<proteinExistence type="predicted"/>